<dbReference type="EMBL" id="BK032799">
    <property type="protein sequence ID" value="DAF60895.1"/>
    <property type="molecule type" value="Genomic_DNA"/>
</dbReference>
<dbReference type="InterPro" id="IPR012337">
    <property type="entry name" value="RNaseH-like_sf"/>
</dbReference>
<reference evidence="1" key="1">
    <citation type="journal article" date="2021" name="Proc. Natl. Acad. Sci. U.S.A.">
        <title>A Catalog of Tens of Thousands of Viruses from Human Metagenomes Reveals Hidden Associations with Chronic Diseases.</title>
        <authorList>
            <person name="Tisza M.J."/>
            <person name="Buck C.B."/>
        </authorList>
    </citation>
    <scope>NUCLEOTIDE SEQUENCE</scope>
    <source>
        <strain evidence="1">CteEQ43</strain>
    </source>
</reference>
<dbReference type="SUPFAM" id="SSF53098">
    <property type="entry name" value="Ribonuclease H-like"/>
    <property type="match status" value="1"/>
</dbReference>
<accession>A0A8S5TD36</accession>
<protein>
    <submittedName>
        <fullName evidence="1">Crossover junction endodeoxyribonuclease</fullName>
    </submittedName>
</protein>
<sequence>MIIMSFDLSTSCSGYGVFKDGELIDYGAIKPIGDDWRERIMDETMKIAALLRQYNPDRVYAEDVPLPPGAFTLQKLGAVQGMFLSLCAGFRLKPVFLLPNEWRREIGIYDGTRNGLKRDVLKEKAVKMANEKFGLNLKWIKPGSKKNDDDIAESILIGYSQISQNHMK</sequence>
<organism evidence="1">
    <name type="scientific">Siphoviridae sp. cteEQ43</name>
    <dbReference type="NCBI Taxonomy" id="2827905"/>
    <lineage>
        <taxon>Viruses</taxon>
        <taxon>Duplodnaviria</taxon>
        <taxon>Heunggongvirae</taxon>
        <taxon>Uroviricota</taxon>
        <taxon>Caudoviricetes</taxon>
    </lineage>
</organism>
<dbReference type="GO" id="GO:0003676">
    <property type="term" value="F:nucleic acid binding"/>
    <property type="evidence" value="ECO:0007669"/>
    <property type="project" value="InterPro"/>
</dbReference>
<dbReference type="InterPro" id="IPR036397">
    <property type="entry name" value="RNaseH_sf"/>
</dbReference>
<name>A0A8S5TD36_9CAUD</name>
<dbReference type="Gene3D" id="3.30.420.10">
    <property type="entry name" value="Ribonuclease H-like superfamily/Ribonuclease H"/>
    <property type="match status" value="1"/>
</dbReference>
<proteinExistence type="predicted"/>
<evidence type="ECO:0000313" key="1">
    <source>
        <dbReference type="EMBL" id="DAF60895.1"/>
    </source>
</evidence>